<keyword evidence="5" id="KW-1185">Reference proteome</keyword>
<dbReference type="EMBL" id="LXWW01000069">
    <property type="protein sequence ID" value="OAO16632.1"/>
    <property type="molecule type" value="Genomic_DNA"/>
</dbReference>
<dbReference type="GO" id="GO:0005634">
    <property type="term" value="C:nucleus"/>
    <property type="evidence" value="ECO:0007669"/>
    <property type="project" value="TreeGrafter"/>
</dbReference>
<dbReference type="OrthoDB" id="551431at2759"/>
<accession>A0A196SKB9</accession>
<dbReference type="GO" id="GO:0016874">
    <property type="term" value="F:ligase activity"/>
    <property type="evidence" value="ECO:0007669"/>
    <property type="project" value="UniProtKB-KW"/>
</dbReference>
<dbReference type="InterPro" id="IPR012942">
    <property type="entry name" value="SRR1-like"/>
</dbReference>
<evidence type="ECO:0000313" key="4">
    <source>
        <dbReference type="EMBL" id="OAO16632.1"/>
    </source>
</evidence>
<dbReference type="PANTHER" id="PTHR28626:SF3">
    <property type="entry name" value="SRR1-LIKE PROTEIN"/>
    <property type="match status" value="1"/>
</dbReference>
<evidence type="ECO:0000256" key="1">
    <source>
        <dbReference type="ARBA" id="ARBA00009856"/>
    </source>
</evidence>
<organism evidence="4 5">
    <name type="scientific">Blastocystis sp. subtype 1 (strain ATCC 50177 / NandII)</name>
    <dbReference type="NCBI Taxonomy" id="478820"/>
    <lineage>
        <taxon>Eukaryota</taxon>
        <taxon>Sar</taxon>
        <taxon>Stramenopiles</taxon>
        <taxon>Bigyra</taxon>
        <taxon>Opalozoa</taxon>
        <taxon>Opalinata</taxon>
        <taxon>Blastocystidae</taxon>
        <taxon>Blastocystis</taxon>
    </lineage>
</organism>
<gene>
    <name evidence="4" type="ORF">AV274_1629</name>
</gene>
<feature type="domain" description="SRR1-like" evidence="2">
    <location>
        <begin position="81"/>
        <end position="257"/>
    </location>
</feature>
<protein>
    <submittedName>
        <fullName evidence="4">Biotin apo-protein ligase</fullName>
    </submittedName>
</protein>
<dbReference type="CDD" id="cd03144">
    <property type="entry name" value="GATase1_ScBLP_like"/>
    <property type="match status" value="1"/>
</dbReference>
<dbReference type="SUPFAM" id="SSF52317">
    <property type="entry name" value="Class I glutamine amidotransferase-like"/>
    <property type="match status" value="1"/>
</dbReference>
<proteinExistence type="inferred from homology"/>
<evidence type="ECO:0000259" key="3">
    <source>
        <dbReference type="Pfam" id="PF09825"/>
    </source>
</evidence>
<dbReference type="Pfam" id="PF09825">
    <property type="entry name" value="BPL_N"/>
    <property type="match status" value="1"/>
</dbReference>
<dbReference type="InterPro" id="IPR029062">
    <property type="entry name" value="Class_I_gatase-like"/>
</dbReference>
<reference evidence="4 5" key="1">
    <citation type="submission" date="2016-05" db="EMBL/GenBank/DDBJ databases">
        <title>Nuclear genome of Blastocystis sp. subtype 1 NandII.</title>
        <authorList>
            <person name="Gentekaki E."/>
            <person name="Curtis B."/>
            <person name="Stairs C."/>
            <person name="Eme L."/>
            <person name="Herman E."/>
            <person name="Klimes V."/>
            <person name="Arias M.C."/>
            <person name="Elias M."/>
            <person name="Hilliou F."/>
            <person name="Klute M."/>
            <person name="Malik S.-B."/>
            <person name="Pightling A."/>
            <person name="Rachubinski R."/>
            <person name="Salas D."/>
            <person name="Schlacht A."/>
            <person name="Suga H."/>
            <person name="Archibald J."/>
            <person name="Ball S.G."/>
            <person name="Clark G."/>
            <person name="Dacks J."/>
            <person name="Van Der Giezen M."/>
            <person name="Tsaousis A."/>
            <person name="Roger A."/>
        </authorList>
    </citation>
    <scope>NUCLEOTIDE SEQUENCE [LARGE SCALE GENOMIC DNA]</scope>
    <source>
        <strain evidence="5">ATCC 50177 / NandII</strain>
    </source>
</reference>
<sequence length="607" mass="68367">MEEGFVVVQGKKKRNQRFNVVPKWNNGTVQLSPRQLSTAVFCAEALLPEKQQEKRQSIVDAAVQDIDQFCREMEDCHFFQKIVESLKSRPKIHSIVCYGIGCVHESNVSQYQYACVLRLHSLLNIQKPIAVFDPAIDTTDAEILLHYNSKILCVNDLGKCHVDVHTLFYMPHCGFSLYNGVVWSNWGESLRKVTILGNRFSGYDELMITEEKRNLPHNSVLQVLPYWTEVLVLDPSVKLDTYTYRPIYDSFHSMAVQYISEENFLRAKTDALWDARPGEPIVSDDVSTETNPEVVAYVTRQCTEDDSLWDDLENASSADFFSLLPSHTPYPTFASKSPNPPFSIRVYQDEGASPESVKMILFTFSRCCDPSLYSITPISAAGIIDEDWEKNCVLIVFPGGAANPYHRKLSELCGNSGNARIKEFVRNGGNYLGFCAGAYYGCHSIEFDKARSLEVVCNYELGFFDGKGVGPAMEGFDYMSARGSYASRFEFAEGTERFEGVTFFKGGPYFIANEGSCYKTLASFLPQPGLACPAHSPCCVECAFGKGMVILSAIHVEYDPWELKLGGSIDGIVTALRETKGNHNRMRFVHLLLEHLRIRMPSREYLH</sequence>
<name>A0A196SKB9_BLAHN</name>
<evidence type="ECO:0000259" key="2">
    <source>
        <dbReference type="Pfam" id="PF07985"/>
    </source>
</evidence>
<dbReference type="STRING" id="478820.A0A196SKB9"/>
<evidence type="ECO:0000313" key="5">
    <source>
        <dbReference type="Proteomes" id="UP000078348"/>
    </source>
</evidence>
<dbReference type="AlphaFoldDB" id="A0A196SKB9"/>
<comment type="similarity">
    <text evidence="1">Belongs to the SRR1 family.</text>
</comment>
<dbReference type="InterPro" id="IPR019197">
    <property type="entry name" value="Biotin-prot_ligase_N"/>
</dbReference>
<dbReference type="Pfam" id="PF07985">
    <property type="entry name" value="SRR1"/>
    <property type="match status" value="1"/>
</dbReference>
<dbReference type="GO" id="GO:0005737">
    <property type="term" value="C:cytoplasm"/>
    <property type="evidence" value="ECO:0007669"/>
    <property type="project" value="TreeGrafter"/>
</dbReference>
<dbReference type="Proteomes" id="UP000078348">
    <property type="component" value="Unassembled WGS sequence"/>
</dbReference>
<feature type="domain" description="Biotin-protein ligase N-terminal" evidence="3">
    <location>
        <begin position="344"/>
        <end position="602"/>
    </location>
</feature>
<dbReference type="InterPro" id="IPR040044">
    <property type="entry name" value="SRR1L"/>
</dbReference>
<comment type="caution">
    <text evidence="4">The sequence shown here is derived from an EMBL/GenBank/DDBJ whole genome shotgun (WGS) entry which is preliminary data.</text>
</comment>
<dbReference type="PANTHER" id="PTHR28626">
    <property type="entry name" value="SRR1-LIKE PROTEIN"/>
    <property type="match status" value="1"/>
</dbReference>
<keyword evidence="4" id="KW-0436">Ligase</keyword>